<dbReference type="AlphaFoldDB" id="K4KKT1"/>
<organism evidence="11 12">
    <name type="scientific">Simiduia agarivorans (strain DSM 21679 / JCM 13881 / BCRC 17597 / SA1)</name>
    <dbReference type="NCBI Taxonomy" id="1117647"/>
    <lineage>
        <taxon>Bacteria</taxon>
        <taxon>Pseudomonadati</taxon>
        <taxon>Pseudomonadota</taxon>
        <taxon>Gammaproteobacteria</taxon>
        <taxon>Cellvibrionales</taxon>
        <taxon>Cellvibrionaceae</taxon>
        <taxon>Simiduia</taxon>
    </lineage>
</organism>
<dbReference type="EC" id="2.7.7.87" evidence="9"/>
<dbReference type="PROSITE" id="PS51163">
    <property type="entry name" value="YRDC"/>
    <property type="match status" value="1"/>
</dbReference>
<dbReference type="STRING" id="1117647.M5M_12355"/>
<dbReference type="GO" id="GO:0002949">
    <property type="term" value="P:tRNA threonylcarbamoyladenosine modification"/>
    <property type="evidence" value="ECO:0007669"/>
    <property type="project" value="UniProtKB-UniRule"/>
</dbReference>
<sequence length="189" mass="20013">MSNPWLQDPQLIAAAEAIKAGGVVAYPTEGVWGLGCLPEDTQAVNRILDMKGRSPEKGLILVAANLNQVSPWLDTLSSREMAQLRESWPGPNTWLVPHQGKVPVLVTGIHDKVAIRVSAHPVVQALCELCGSALVSTSANPQGAPAAVNEQEVRAYFGASLDALAPGEVQTPGKASRIRDLETGAEIRP</sequence>
<dbReference type="GO" id="GO:0006450">
    <property type="term" value="P:regulation of translational fidelity"/>
    <property type="evidence" value="ECO:0007669"/>
    <property type="project" value="TreeGrafter"/>
</dbReference>
<keyword evidence="7 9" id="KW-0067">ATP-binding</keyword>
<comment type="catalytic activity">
    <reaction evidence="8 9">
        <text>L-threonine + hydrogencarbonate + ATP = L-threonylcarbamoyladenylate + diphosphate + H2O</text>
        <dbReference type="Rhea" id="RHEA:36407"/>
        <dbReference type="ChEBI" id="CHEBI:15377"/>
        <dbReference type="ChEBI" id="CHEBI:17544"/>
        <dbReference type="ChEBI" id="CHEBI:30616"/>
        <dbReference type="ChEBI" id="CHEBI:33019"/>
        <dbReference type="ChEBI" id="CHEBI:57926"/>
        <dbReference type="ChEBI" id="CHEBI:73682"/>
        <dbReference type="EC" id="2.7.7.87"/>
    </reaction>
</comment>
<gene>
    <name evidence="9" type="primary">tsaC</name>
    <name evidence="11" type="ordered locus">M5M_12355</name>
</gene>
<evidence type="ECO:0000256" key="3">
    <source>
        <dbReference type="ARBA" id="ARBA00022679"/>
    </source>
</evidence>
<evidence type="ECO:0000256" key="7">
    <source>
        <dbReference type="ARBA" id="ARBA00022840"/>
    </source>
</evidence>
<dbReference type="Proteomes" id="UP000000466">
    <property type="component" value="Chromosome"/>
</dbReference>
<dbReference type="GO" id="GO:0005737">
    <property type="term" value="C:cytoplasm"/>
    <property type="evidence" value="ECO:0007669"/>
    <property type="project" value="UniProtKB-SubCell"/>
</dbReference>
<evidence type="ECO:0000259" key="10">
    <source>
        <dbReference type="PROSITE" id="PS51163"/>
    </source>
</evidence>
<evidence type="ECO:0000256" key="4">
    <source>
        <dbReference type="ARBA" id="ARBA00022694"/>
    </source>
</evidence>
<evidence type="ECO:0000313" key="12">
    <source>
        <dbReference type="Proteomes" id="UP000000466"/>
    </source>
</evidence>
<reference evidence="11 12" key="1">
    <citation type="journal article" date="2013" name="Genome Announc.">
        <title>Complete genome sequence of Simiduia agarivorans SA1(T), a marine bacterium able to degrade a variety of polysaccharides.</title>
        <authorList>
            <person name="Lin S.Y."/>
            <person name="Shieh W.Y."/>
            <person name="Chen J.S."/>
            <person name="Tang S.L."/>
        </authorList>
    </citation>
    <scope>NUCLEOTIDE SEQUENCE [LARGE SCALE GENOMIC DNA]</scope>
    <source>
        <strain evidence="12">DSM 21679 / JCM 13881 / BCRC 17597 / SA1</strain>
    </source>
</reference>
<dbReference type="GO" id="GO:0000049">
    <property type="term" value="F:tRNA binding"/>
    <property type="evidence" value="ECO:0007669"/>
    <property type="project" value="TreeGrafter"/>
</dbReference>
<dbReference type="OrthoDB" id="9814580at2"/>
<feature type="domain" description="YrdC-like" evidence="10">
    <location>
        <begin position="8"/>
        <end position="189"/>
    </location>
</feature>
<evidence type="ECO:0000256" key="8">
    <source>
        <dbReference type="ARBA" id="ARBA00048366"/>
    </source>
</evidence>
<dbReference type="EMBL" id="CP003746">
    <property type="protein sequence ID" value="AFU99631.1"/>
    <property type="molecule type" value="Genomic_DNA"/>
</dbReference>
<dbReference type="Gene3D" id="3.90.870.10">
    <property type="entry name" value="DHBP synthase"/>
    <property type="match status" value="1"/>
</dbReference>
<dbReference type="KEGG" id="saga:M5M_12355"/>
<protein>
    <recommendedName>
        <fullName evidence="9">Threonylcarbamoyl-AMP synthase</fullName>
        <shortName evidence="9">TC-AMP synthase</shortName>
        <ecNumber evidence="9">2.7.7.87</ecNumber>
    </recommendedName>
    <alternativeName>
        <fullName evidence="9">L-threonylcarbamoyladenylate synthase</fullName>
    </alternativeName>
    <alternativeName>
        <fullName evidence="9">t(6)A37 threonylcarbamoyladenosine biosynthesis protein TsaC</fullName>
    </alternativeName>
    <alternativeName>
        <fullName evidence="9">tRNA threonylcarbamoyladenosine biosynthesis protein TsaC</fullName>
    </alternativeName>
</protein>
<dbReference type="GO" id="GO:0005524">
    <property type="term" value="F:ATP binding"/>
    <property type="evidence" value="ECO:0007669"/>
    <property type="project" value="UniProtKB-UniRule"/>
</dbReference>
<dbReference type="GO" id="GO:0061710">
    <property type="term" value="F:L-threonylcarbamoyladenylate synthase"/>
    <property type="evidence" value="ECO:0007669"/>
    <property type="project" value="UniProtKB-EC"/>
</dbReference>
<dbReference type="PANTHER" id="PTHR17490">
    <property type="entry name" value="SUA5"/>
    <property type="match status" value="1"/>
</dbReference>
<dbReference type="PANTHER" id="PTHR17490:SF18">
    <property type="entry name" value="THREONYLCARBAMOYL-AMP SYNTHASE"/>
    <property type="match status" value="1"/>
</dbReference>
<dbReference type="Pfam" id="PF01300">
    <property type="entry name" value="Sua5_yciO_yrdC"/>
    <property type="match status" value="1"/>
</dbReference>
<name>K4KKT1_SIMAS</name>
<dbReference type="eggNOG" id="COG0009">
    <property type="taxonomic scope" value="Bacteria"/>
</dbReference>
<evidence type="ECO:0000313" key="11">
    <source>
        <dbReference type="EMBL" id="AFU99631.1"/>
    </source>
</evidence>
<dbReference type="RefSeq" id="WP_015047795.1">
    <property type="nucleotide sequence ID" value="NC_018868.3"/>
</dbReference>
<keyword evidence="5 9" id="KW-0548">Nucleotidyltransferase</keyword>
<dbReference type="InterPro" id="IPR023535">
    <property type="entry name" value="TC-AMP_synthase"/>
</dbReference>
<evidence type="ECO:0000256" key="6">
    <source>
        <dbReference type="ARBA" id="ARBA00022741"/>
    </source>
</evidence>
<dbReference type="SUPFAM" id="SSF55821">
    <property type="entry name" value="YrdC/RibB"/>
    <property type="match status" value="1"/>
</dbReference>
<dbReference type="InterPro" id="IPR006070">
    <property type="entry name" value="Sua5-like_dom"/>
</dbReference>
<keyword evidence="2 9" id="KW-0963">Cytoplasm</keyword>
<dbReference type="InterPro" id="IPR017945">
    <property type="entry name" value="DHBP_synth_RibB-like_a/b_dom"/>
</dbReference>
<keyword evidence="3 9" id="KW-0808">Transferase</keyword>
<keyword evidence="12" id="KW-1185">Reference proteome</keyword>
<evidence type="ECO:0000256" key="9">
    <source>
        <dbReference type="HAMAP-Rule" id="MF_01852"/>
    </source>
</evidence>
<evidence type="ECO:0000256" key="5">
    <source>
        <dbReference type="ARBA" id="ARBA00022695"/>
    </source>
</evidence>
<evidence type="ECO:0000256" key="2">
    <source>
        <dbReference type="ARBA" id="ARBA00022490"/>
    </source>
</evidence>
<comment type="function">
    <text evidence="9">Required for the formation of a threonylcarbamoyl group on adenosine at position 37 (t(6)A37) in tRNAs that read codons beginning with adenine. Catalyzes the conversion of L-threonine, HCO(3)(-)/CO(2) and ATP to give threonylcarbamoyl-AMP (TC-AMP) as the acyladenylate intermediate, with the release of diphosphate.</text>
</comment>
<keyword evidence="4 9" id="KW-0819">tRNA processing</keyword>
<comment type="similarity">
    <text evidence="9">Belongs to the SUA5 family. TsaC subfamily.</text>
</comment>
<dbReference type="HOGENOM" id="CLU_031397_6_0_6"/>
<keyword evidence="6 9" id="KW-0547">Nucleotide-binding</keyword>
<dbReference type="GO" id="GO:0003725">
    <property type="term" value="F:double-stranded RNA binding"/>
    <property type="evidence" value="ECO:0007669"/>
    <property type="project" value="InterPro"/>
</dbReference>
<dbReference type="HAMAP" id="MF_01852">
    <property type="entry name" value="TsaC"/>
    <property type="match status" value="1"/>
</dbReference>
<proteinExistence type="inferred from homology"/>
<accession>K4KKT1</accession>
<comment type="subcellular location">
    <subcellularLocation>
        <location evidence="1 9">Cytoplasm</location>
    </subcellularLocation>
</comment>
<evidence type="ECO:0000256" key="1">
    <source>
        <dbReference type="ARBA" id="ARBA00004496"/>
    </source>
</evidence>
<dbReference type="InterPro" id="IPR050156">
    <property type="entry name" value="TC-AMP_synthase_SUA5"/>
</dbReference>